<keyword evidence="2" id="KW-1185">Reference proteome</keyword>
<evidence type="ECO:0000313" key="2">
    <source>
        <dbReference type="Proteomes" id="UP001163321"/>
    </source>
</evidence>
<proteinExistence type="predicted"/>
<comment type="caution">
    <text evidence="1">The sequence shown here is derived from an EMBL/GenBank/DDBJ whole genome shotgun (WGS) entry which is preliminary data.</text>
</comment>
<accession>A0ACC0WBG0</accession>
<reference evidence="1 2" key="1">
    <citation type="journal article" date="2022" name="bioRxiv">
        <title>The genome of the oomycete Peronosclerospora sorghi, a cosmopolitan pathogen of maize and sorghum, is inflated with dispersed pseudogenes.</title>
        <authorList>
            <person name="Fletcher K."/>
            <person name="Martin F."/>
            <person name="Isakeit T."/>
            <person name="Cavanaugh K."/>
            <person name="Magill C."/>
            <person name="Michelmore R."/>
        </authorList>
    </citation>
    <scope>NUCLEOTIDE SEQUENCE [LARGE SCALE GENOMIC DNA]</scope>
    <source>
        <strain evidence="1">P6</strain>
    </source>
</reference>
<evidence type="ECO:0000313" key="1">
    <source>
        <dbReference type="EMBL" id="KAI9915455.1"/>
    </source>
</evidence>
<sequence length="132" mass="14364">MKIQITTPVSGAEAIKTELLKEGAEIVEETGSETMRIMVLIVPGSFRVVTSLVQKQTACQGSLEVIDLKNHQKGEDTIDDEISQKTERLGIKYHDPATRPSVPIAPSLQALLIVQETSRGRVVRAAATSVLR</sequence>
<name>A0ACC0WBG0_9STRA</name>
<protein>
    <submittedName>
        <fullName evidence="1">Uncharacterized protein</fullName>
    </submittedName>
</protein>
<dbReference type="Proteomes" id="UP001163321">
    <property type="component" value="Chromosome 3"/>
</dbReference>
<gene>
    <name evidence="1" type="ORF">PsorP6_008248</name>
</gene>
<organism evidence="1 2">
    <name type="scientific">Peronosclerospora sorghi</name>
    <dbReference type="NCBI Taxonomy" id="230839"/>
    <lineage>
        <taxon>Eukaryota</taxon>
        <taxon>Sar</taxon>
        <taxon>Stramenopiles</taxon>
        <taxon>Oomycota</taxon>
        <taxon>Peronosporomycetes</taxon>
        <taxon>Peronosporales</taxon>
        <taxon>Peronosporaceae</taxon>
        <taxon>Peronosclerospora</taxon>
    </lineage>
</organism>
<dbReference type="EMBL" id="CM047582">
    <property type="protein sequence ID" value="KAI9915455.1"/>
    <property type="molecule type" value="Genomic_DNA"/>
</dbReference>